<reference evidence="18 19" key="1">
    <citation type="submission" date="2020-10" db="EMBL/GenBank/DDBJ databases">
        <title>The Coptis chinensis genome and diversification of protoberbering-type alkaloids.</title>
        <authorList>
            <person name="Wang B."/>
            <person name="Shu S."/>
            <person name="Song C."/>
            <person name="Liu Y."/>
        </authorList>
    </citation>
    <scope>NUCLEOTIDE SEQUENCE [LARGE SCALE GENOMIC DNA]</scope>
    <source>
        <strain evidence="18">HL-2020</strain>
        <tissue evidence="18">Leaf</tissue>
    </source>
</reference>
<keyword evidence="10 15" id="KW-1133">Transmembrane helix</keyword>
<evidence type="ECO:0000256" key="13">
    <source>
        <dbReference type="ARBA" id="ARBA00023180"/>
    </source>
</evidence>
<keyword evidence="19" id="KW-1185">Reference proteome</keyword>
<dbReference type="Proteomes" id="UP000631114">
    <property type="component" value="Unassembled WGS sequence"/>
</dbReference>
<keyword evidence="4 15" id="KW-0812">Transmembrane</keyword>
<evidence type="ECO:0000256" key="7">
    <source>
        <dbReference type="ARBA" id="ARBA00022741"/>
    </source>
</evidence>
<feature type="domain" description="Gnk2-homologous" evidence="17">
    <location>
        <begin position="1"/>
        <end position="80"/>
    </location>
</feature>
<organism evidence="18 19">
    <name type="scientific">Coptis chinensis</name>
    <dbReference type="NCBI Taxonomy" id="261450"/>
    <lineage>
        <taxon>Eukaryota</taxon>
        <taxon>Viridiplantae</taxon>
        <taxon>Streptophyta</taxon>
        <taxon>Embryophyta</taxon>
        <taxon>Tracheophyta</taxon>
        <taxon>Spermatophyta</taxon>
        <taxon>Magnoliopsida</taxon>
        <taxon>Ranunculales</taxon>
        <taxon>Ranunculaceae</taxon>
        <taxon>Coptidoideae</taxon>
        <taxon>Coptis</taxon>
    </lineage>
</organism>
<evidence type="ECO:0000256" key="3">
    <source>
        <dbReference type="ARBA" id="ARBA00022679"/>
    </source>
</evidence>
<sequence>MEGIVARAVSNSSSLFAVGASYFTGSQNIFGIAQCTQDLSTTDCGRCLNISVSQLPCCDTKQGGRVIKPSCIVRFEILNFFGPEAIIPALPPAPPPPPPPAPITAPPNTITAPPNTNTTNGQGKKSSKNNVIIIVVSTVIVVVLLLLSMITICFYLPRKKGIHIVQDVDEIRSVESLQFDFGTIRNATKDFCDSNKLGEGGFGPVYKGKLFDGKEIAVKRLSRNSGQGVYEFKNEVLLLAKLQHRNLVRLLDAQMNPKISDFGTARLFVVDQTQGITGRIVGTYGYMAPEYAMRGQFSVKSDVFSFGVLVLEIITGQKNNSFFDSERAEYLLSYAWRQWEDGIALELIDPTLGERYSRNEVMICIHIGLLCVQKEVARRPTMASVVLMLNSYSVTLPLPTAPAWTTEEHGGNINNSSQSILPQSINEALMTELYPR</sequence>
<dbReference type="FunFam" id="1.10.510.10:FF:001710">
    <property type="entry name" value="Os07g0555700 protein"/>
    <property type="match status" value="1"/>
</dbReference>
<evidence type="ECO:0000313" key="18">
    <source>
        <dbReference type="EMBL" id="KAF9588314.1"/>
    </source>
</evidence>
<dbReference type="Pfam" id="PF07714">
    <property type="entry name" value="PK_Tyr_Ser-Thr"/>
    <property type="match status" value="1"/>
</dbReference>
<dbReference type="Gene3D" id="1.10.510.10">
    <property type="entry name" value="Transferase(Phosphotransferase) domain 1"/>
    <property type="match status" value="1"/>
</dbReference>
<dbReference type="InterPro" id="IPR001245">
    <property type="entry name" value="Ser-Thr/Tyr_kinase_cat_dom"/>
</dbReference>
<gene>
    <name evidence="18" type="ORF">IFM89_008731</name>
</gene>
<keyword evidence="6" id="KW-0677">Repeat</keyword>
<keyword evidence="13" id="KW-0325">Glycoprotein</keyword>
<keyword evidence="11 15" id="KW-0472">Membrane</keyword>
<evidence type="ECO:0000256" key="2">
    <source>
        <dbReference type="ARBA" id="ARBA00022527"/>
    </source>
</evidence>
<dbReference type="SUPFAM" id="SSF56112">
    <property type="entry name" value="Protein kinase-like (PK-like)"/>
    <property type="match status" value="1"/>
</dbReference>
<dbReference type="AlphaFoldDB" id="A0A835GVU9"/>
<dbReference type="Gene3D" id="3.30.430.20">
    <property type="entry name" value="Gnk2 domain, C-X8-C-X2-C motif"/>
    <property type="match status" value="1"/>
</dbReference>
<evidence type="ECO:0000256" key="10">
    <source>
        <dbReference type="ARBA" id="ARBA00022989"/>
    </source>
</evidence>
<dbReference type="InterPro" id="IPR000719">
    <property type="entry name" value="Prot_kinase_dom"/>
</dbReference>
<feature type="compositionally biased region" description="Pro residues" evidence="14">
    <location>
        <begin position="91"/>
        <end position="105"/>
    </location>
</feature>
<evidence type="ECO:0000256" key="5">
    <source>
        <dbReference type="ARBA" id="ARBA00022729"/>
    </source>
</evidence>
<dbReference type="InterPro" id="IPR038408">
    <property type="entry name" value="GNK2_sf"/>
</dbReference>
<evidence type="ECO:0000256" key="4">
    <source>
        <dbReference type="ARBA" id="ARBA00022692"/>
    </source>
</evidence>
<evidence type="ECO:0000256" key="15">
    <source>
        <dbReference type="SAM" id="Phobius"/>
    </source>
</evidence>
<dbReference type="GO" id="GO:0005524">
    <property type="term" value="F:ATP binding"/>
    <property type="evidence" value="ECO:0007669"/>
    <property type="project" value="UniProtKB-KW"/>
</dbReference>
<feature type="domain" description="Protein kinase" evidence="16">
    <location>
        <begin position="75"/>
        <end position="393"/>
    </location>
</feature>
<evidence type="ECO:0000256" key="6">
    <source>
        <dbReference type="ARBA" id="ARBA00022737"/>
    </source>
</evidence>
<keyword evidence="12" id="KW-0675">Receptor</keyword>
<dbReference type="PROSITE" id="PS50011">
    <property type="entry name" value="PROTEIN_KINASE_DOM"/>
    <property type="match status" value="1"/>
</dbReference>
<evidence type="ECO:0000256" key="14">
    <source>
        <dbReference type="SAM" id="MobiDB-lite"/>
    </source>
</evidence>
<evidence type="ECO:0000313" key="19">
    <source>
        <dbReference type="Proteomes" id="UP000631114"/>
    </source>
</evidence>
<evidence type="ECO:0000256" key="1">
    <source>
        <dbReference type="ARBA" id="ARBA00004167"/>
    </source>
</evidence>
<evidence type="ECO:0000259" key="16">
    <source>
        <dbReference type="PROSITE" id="PS50011"/>
    </source>
</evidence>
<dbReference type="Pfam" id="PF01657">
    <property type="entry name" value="Stress-antifung"/>
    <property type="match status" value="1"/>
</dbReference>
<dbReference type="PROSITE" id="PS51473">
    <property type="entry name" value="GNK2"/>
    <property type="match status" value="1"/>
</dbReference>
<feature type="transmembrane region" description="Helical" evidence="15">
    <location>
        <begin position="131"/>
        <end position="156"/>
    </location>
</feature>
<dbReference type="PANTHER" id="PTHR27002">
    <property type="entry name" value="RECEPTOR-LIKE SERINE/THREONINE-PROTEIN KINASE SD1-8"/>
    <property type="match status" value="1"/>
</dbReference>
<dbReference type="InterPro" id="IPR011009">
    <property type="entry name" value="Kinase-like_dom_sf"/>
</dbReference>
<dbReference type="CDD" id="cd23509">
    <property type="entry name" value="Gnk2-like"/>
    <property type="match status" value="1"/>
</dbReference>
<accession>A0A835GVU9</accession>
<dbReference type="GO" id="GO:0005886">
    <property type="term" value="C:plasma membrane"/>
    <property type="evidence" value="ECO:0007669"/>
    <property type="project" value="TreeGrafter"/>
</dbReference>
<evidence type="ECO:0000259" key="17">
    <source>
        <dbReference type="PROSITE" id="PS51473"/>
    </source>
</evidence>
<comment type="caution">
    <text evidence="18">The sequence shown here is derived from an EMBL/GenBank/DDBJ whole genome shotgun (WGS) entry which is preliminary data.</text>
</comment>
<keyword evidence="8" id="KW-0418">Kinase</keyword>
<dbReference type="FunFam" id="3.30.200.20:FF:000727">
    <property type="entry name" value="Cysteine-rich RLK (RECEPTOR-like protein kinase) 23"/>
    <property type="match status" value="1"/>
</dbReference>
<dbReference type="PANTHER" id="PTHR27002:SF1104">
    <property type="entry name" value="CYSTEINE-RICH RECEPTOR-LIKE PROTEIN KINASE 27-RELATED"/>
    <property type="match status" value="1"/>
</dbReference>
<keyword evidence="9" id="KW-0067">ATP-binding</keyword>
<evidence type="ECO:0000256" key="11">
    <source>
        <dbReference type="ARBA" id="ARBA00023136"/>
    </source>
</evidence>
<keyword evidence="5" id="KW-0732">Signal</keyword>
<dbReference type="GO" id="GO:0004674">
    <property type="term" value="F:protein serine/threonine kinase activity"/>
    <property type="evidence" value="ECO:0007669"/>
    <property type="project" value="UniProtKB-KW"/>
</dbReference>
<keyword evidence="7" id="KW-0547">Nucleotide-binding</keyword>
<dbReference type="InterPro" id="IPR002902">
    <property type="entry name" value="GNK2"/>
</dbReference>
<name>A0A835GVU9_9MAGN</name>
<keyword evidence="3" id="KW-0808">Transferase</keyword>
<evidence type="ECO:0000256" key="8">
    <source>
        <dbReference type="ARBA" id="ARBA00022777"/>
    </source>
</evidence>
<evidence type="ECO:0000256" key="9">
    <source>
        <dbReference type="ARBA" id="ARBA00022840"/>
    </source>
</evidence>
<proteinExistence type="predicted"/>
<evidence type="ECO:0008006" key="20">
    <source>
        <dbReference type="Google" id="ProtNLM"/>
    </source>
</evidence>
<evidence type="ECO:0000256" key="12">
    <source>
        <dbReference type="ARBA" id="ARBA00023170"/>
    </source>
</evidence>
<feature type="region of interest" description="Disordered" evidence="14">
    <location>
        <begin position="91"/>
        <end position="125"/>
    </location>
</feature>
<comment type="subcellular location">
    <subcellularLocation>
        <location evidence="1">Membrane</location>
        <topology evidence="1">Single-pass membrane protein</topology>
    </subcellularLocation>
</comment>
<protein>
    <recommendedName>
        <fullName evidence="20">Cysteine-rich receptor-like protein kinase</fullName>
    </recommendedName>
</protein>
<feature type="compositionally biased region" description="Low complexity" evidence="14">
    <location>
        <begin position="106"/>
        <end position="120"/>
    </location>
</feature>
<dbReference type="OrthoDB" id="4062651at2759"/>
<dbReference type="EMBL" id="JADFTS010000009">
    <property type="protein sequence ID" value="KAF9588314.1"/>
    <property type="molecule type" value="Genomic_DNA"/>
</dbReference>
<keyword evidence="2" id="KW-0723">Serine/threonine-protein kinase</keyword>
<dbReference type="Gene3D" id="3.30.200.20">
    <property type="entry name" value="Phosphorylase Kinase, domain 1"/>
    <property type="match status" value="1"/>
</dbReference>